<dbReference type="AlphaFoldDB" id="A0A240UPY7"/>
<gene>
    <name evidence="6" type="ORF">B9H00_08580</name>
</gene>
<reference evidence="6 7" key="1">
    <citation type="submission" date="2017-05" db="EMBL/GenBank/DDBJ databases">
        <authorList>
            <person name="Song R."/>
            <person name="Chenine A.L."/>
            <person name="Ruprecht R.M."/>
        </authorList>
    </citation>
    <scope>NUCLEOTIDE SEQUENCE [LARGE SCALE GENOMIC DNA]</scope>
    <source>
        <strain evidence="6">SW32</strain>
    </source>
</reference>
<dbReference type="InterPro" id="IPR001926">
    <property type="entry name" value="TrpB-like_PALP"/>
</dbReference>
<dbReference type="GO" id="GO:0004124">
    <property type="term" value="F:cysteine synthase activity"/>
    <property type="evidence" value="ECO:0007669"/>
    <property type="project" value="UniProtKB-EC"/>
</dbReference>
<keyword evidence="7" id="KW-1185">Reference proteome</keyword>
<protein>
    <recommendedName>
        <fullName evidence="3">cysteine synthase</fullName>
        <ecNumber evidence="3">2.5.1.47</ecNumber>
    </recommendedName>
</protein>
<evidence type="ECO:0000256" key="2">
    <source>
        <dbReference type="ARBA" id="ARBA00004962"/>
    </source>
</evidence>
<dbReference type="RefSeq" id="WP_086900312.1">
    <property type="nucleotide sequence ID" value="NZ_CP021358.1"/>
</dbReference>
<evidence type="ECO:0000256" key="4">
    <source>
        <dbReference type="ARBA" id="ARBA00022898"/>
    </source>
</evidence>
<evidence type="ECO:0000256" key="3">
    <source>
        <dbReference type="ARBA" id="ARBA00012681"/>
    </source>
</evidence>
<accession>A0A240UPY7</accession>
<comment type="cofactor">
    <cofactor evidence="1">
        <name>pyridoxal 5'-phosphate</name>
        <dbReference type="ChEBI" id="CHEBI:597326"/>
    </cofactor>
</comment>
<organism evidence="6 7">
    <name type="scientific">Kushneria marisflavi</name>
    <dbReference type="NCBI Taxonomy" id="157779"/>
    <lineage>
        <taxon>Bacteria</taxon>
        <taxon>Pseudomonadati</taxon>
        <taxon>Pseudomonadota</taxon>
        <taxon>Gammaproteobacteria</taxon>
        <taxon>Oceanospirillales</taxon>
        <taxon>Halomonadaceae</taxon>
        <taxon>Kushneria</taxon>
    </lineage>
</organism>
<evidence type="ECO:0000256" key="1">
    <source>
        <dbReference type="ARBA" id="ARBA00001933"/>
    </source>
</evidence>
<dbReference type="Gene3D" id="3.40.50.1100">
    <property type="match status" value="2"/>
</dbReference>
<proteinExistence type="predicted"/>
<dbReference type="KEGG" id="kma:B9H00_08580"/>
<dbReference type="Pfam" id="PF00291">
    <property type="entry name" value="PALP"/>
    <property type="match status" value="1"/>
</dbReference>
<dbReference type="OrthoDB" id="7875577at2"/>
<dbReference type="Proteomes" id="UP000194457">
    <property type="component" value="Chromosome"/>
</dbReference>
<comment type="pathway">
    <text evidence="2">Amino-acid biosynthesis; L-cysteine biosynthesis; L-cysteine from L-serine: step 2/2.</text>
</comment>
<dbReference type="EMBL" id="CP021358">
    <property type="protein sequence ID" value="ART63102.1"/>
    <property type="molecule type" value="Genomic_DNA"/>
</dbReference>
<dbReference type="SUPFAM" id="SSF53686">
    <property type="entry name" value="Tryptophan synthase beta subunit-like PLP-dependent enzymes"/>
    <property type="match status" value="1"/>
</dbReference>
<dbReference type="EC" id="2.5.1.47" evidence="3"/>
<dbReference type="InterPro" id="IPR050214">
    <property type="entry name" value="Cys_Synth/Cystath_Beta-Synth"/>
</dbReference>
<dbReference type="PANTHER" id="PTHR10314">
    <property type="entry name" value="CYSTATHIONINE BETA-SYNTHASE"/>
    <property type="match status" value="1"/>
</dbReference>
<name>A0A240UPY7_9GAMM</name>
<evidence type="ECO:0000313" key="7">
    <source>
        <dbReference type="Proteomes" id="UP000194457"/>
    </source>
</evidence>
<comment type="catalytic activity">
    <reaction evidence="5">
        <text>O-acetyl-L-serine + hydrogen sulfide = L-cysteine + acetate</text>
        <dbReference type="Rhea" id="RHEA:14829"/>
        <dbReference type="ChEBI" id="CHEBI:29919"/>
        <dbReference type="ChEBI" id="CHEBI:30089"/>
        <dbReference type="ChEBI" id="CHEBI:35235"/>
        <dbReference type="ChEBI" id="CHEBI:58340"/>
        <dbReference type="EC" id="2.5.1.47"/>
    </reaction>
</comment>
<keyword evidence="4" id="KW-0663">Pyridoxal phosphate</keyword>
<sequence length="303" mass="33353">MSRLISCDPQFSIKLELDNPGGSHKYRAASHIVARAIEAGEIIPGHTTVIEKTGGNFGFGLLAACQKRNVDVALAVGLGFSQYKRDLLEGLGAELIGKSQLRDGATPREVIEYHLAHQQSLGRRYYYTDQFNNIDNVQAHRDGTGAELGRQLMNAGAPRRLLFIGCAGTGASFTGVVQALRRMDFDVRSILVEPEGCDTLAGQFVDHRLEGMCVGVAPPFLDWTLVSEVYHTTLEETMIAQRRFYRDQGFHVGNTTGACLAVVEQLRETVALEARHIVMLGYDGGHWYPDLTQQMPPHVRNAA</sequence>
<dbReference type="InterPro" id="IPR036052">
    <property type="entry name" value="TrpB-like_PALP_sf"/>
</dbReference>
<evidence type="ECO:0000256" key="5">
    <source>
        <dbReference type="ARBA" id="ARBA00047931"/>
    </source>
</evidence>
<evidence type="ECO:0000313" key="6">
    <source>
        <dbReference type="EMBL" id="ART63102.1"/>
    </source>
</evidence>